<proteinExistence type="predicted"/>
<dbReference type="Proteomes" id="UP000036403">
    <property type="component" value="Unassembled WGS sequence"/>
</dbReference>
<comment type="caution">
    <text evidence="1">The sequence shown here is derived from an EMBL/GenBank/DDBJ whole genome shotgun (WGS) entry which is preliminary data.</text>
</comment>
<evidence type="ECO:0000313" key="2">
    <source>
        <dbReference type="Proteomes" id="UP000036403"/>
    </source>
</evidence>
<evidence type="ECO:0000313" key="1">
    <source>
        <dbReference type="EMBL" id="KMQ86096.1"/>
    </source>
</evidence>
<gene>
    <name evidence="1" type="ORF">RF55_15026</name>
</gene>
<accession>A0A0J7K7E5</accession>
<dbReference type="OrthoDB" id="6615327at2759"/>
<organism evidence="1 2">
    <name type="scientific">Lasius niger</name>
    <name type="common">Black garden ant</name>
    <dbReference type="NCBI Taxonomy" id="67767"/>
    <lineage>
        <taxon>Eukaryota</taxon>
        <taxon>Metazoa</taxon>
        <taxon>Ecdysozoa</taxon>
        <taxon>Arthropoda</taxon>
        <taxon>Hexapoda</taxon>
        <taxon>Insecta</taxon>
        <taxon>Pterygota</taxon>
        <taxon>Neoptera</taxon>
        <taxon>Endopterygota</taxon>
        <taxon>Hymenoptera</taxon>
        <taxon>Apocrita</taxon>
        <taxon>Aculeata</taxon>
        <taxon>Formicoidea</taxon>
        <taxon>Formicidae</taxon>
        <taxon>Formicinae</taxon>
        <taxon>Lasius</taxon>
        <taxon>Lasius</taxon>
    </lineage>
</organism>
<protein>
    <submittedName>
        <fullName evidence="1">Uncharacterized protein</fullName>
    </submittedName>
</protein>
<dbReference type="EMBL" id="LBMM01012630">
    <property type="protein sequence ID" value="KMQ86096.1"/>
    <property type="molecule type" value="Genomic_DNA"/>
</dbReference>
<keyword evidence="2" id="KW-1185">Reference proteome</keyword>
<sequence>MPGKCEKRSSESYPETFKYKEVKNSKRYHSSQFALNVKHFKILRPNGTLEKFASVTTDKMKIDQALARAVFVTGVLFSIFEKPYWKLAMSLMRPSYESPSAYQISNPLLNSEYDQVMQSVKSKIKAVWV</sequence>
<dbReference type="PaxDb" id="67767-A0A0J7K7E5"/>
<name>A0A0J7K7E5_LASNI</name>
<dbReference type="AlphaFoldDB" id="A0A0J7K7E5"/>
<reference evidence="1 2" key="1">
    <citation type="submission" date="2015-04" db="EMBL/GenBank/DDBJ databases">
        <title>Lasius niger genome sequencing.</title>
        <authorList>
            <person name="Konorov E.A."/>
            <person name="Nikitin M.A."/>
            <person name="Kirill M.V."/>
            <person name="Chang P."/>
        </authorList>
    </citation>
    <scope>NUCLEOTIDE SEQUENCE [LARGE SCALE GENOMIC DNA]</scope>
    <source>
        <tissue evidence="1">Whole</tissue>
    </source>
</reference>